<keyword evidence="2" id="KW-1185">Reference proteome</keyword>
<accession>A0A9Q3IXA1</accession>
<sequence>MAQEIQLKLPTFVSETNGIGCMAHILHLAARDSLKELANENGTTQTEAQQPQGKIDLSNLIHKAYGLNLNYNSIVSQISHLGSYLCQSLQFQEKFIAMVNFVYNYGKQTRASTILTNKATR</sequence>
<name>A0A9Q3IXA1_9BASI</name>
<organism evidence="1 2">
    <name type="scientific">Austropuccinia psidii MF-1</name>
    <dbReference type="NCBI Taxonomy" id="1389203"/>
    <lineage>
        <taxon>Eukaryota</taxon>
        <taxon>Fungi</taxon>
        <taxon>Dikarya</taxon>
        <taxon>Basidiomycota</taxon>
        <taxon>Pucciniomycotina</taxon>
        <taxon>Pucciniomycetes</taxon>
        <taxon>Pucciniales</taxon>
        <taxon>Sphaerophragmiaceae</taxon>
        <taxon>Austropuccinia</taxon>
    </lineage>
</organism>
<comment type="caution">
    <text evidence="1">The sequence shown here is derived from an EMBL/GenBank/DDBJ whole genome shotgun (WGS) entry which is preliminary data.</text>
</comment>
<gene>
    <name evidence="1" type="ORF">O181_091383</name>
</gene>
<proteinExistence type="predicted"/>
<reference evidence="1" key="1">
    <citation type="submission" date="2021-03" db="EMBL/GenBank/DDBJ databases">
        <title>Draft genome sequence of rust myrtle Austropuccinia psidii MF-1, a brazilian biotype.</title>
        <authorList>
            <person name="Quecine M.C."/>
            <person name="Pachon D.M.R."/>
            <person name="Bonatelli M.L."/>
            <person name="Correr F.H."/>
            <person name="Franceschini L.M."/>
            <person name="Leite T.F."/>
            <person name="Margarido G.R.A."/>
            <person name="Almeida C.A."/>
            <person name="Ferrarezi J.A."/>
            <person name="Labate C.A."/>
        </authorList>
    </citation>
    <scope>NUCLEOTIDE SEQUENCE</scope>
    <source>
        <strain evidence="1">MF-1</strain>
    </source>
</reference>
<evidence type="ECO:0000313" key="2">
    <source>
        <dbReference type="Proteomes" id="UP000765509"/>
    </source>
</evidence>
<evidence type="ECO:0000313" key="1">
    <source>
        <dbReference type="EMBL" id="MBW0551668.1"/>
    </source>
</evidence>
<protein>
    <submittedName>
        <fullName evidence="1">Uncharacterized protein</fullName>
    </submittedName>
</protein>
<dbReference type="AlphaFoldDB" id="A0A9Q3IXA1"/>
<dbReference type="EMBL" id="AVOT02057601">
    <property type="protein sequence ID" value="MBW0551668.1"/>
    <property type="molecule type" value="Genomic_DNA"/>
</dbReference>
<dbReference type="Proteomes" id="UP000765509">
    <property type="component" value="Unassembled WGS sequence"/>
</dbReference>